<comment type="subcellular location">
    <subcellularLocation>
        <location evidence="1">Nucleus</location>
    </subcellularLocation>
</comment>
<dbReference type="InParanoid" id="A0A6J2XN06"/>
<keyword evidence="4 8" id="KW-0863">Zinc-finger</keyword>
<dbReference type="GO" id="GO:0005634">
    <property type="term" value="C:nucleus"/>
    <property type="evidence" value="ECO:0007669"/>
    <property type="project" value="UniProtKB-SubCell"/>
</dbReference>
<feature type="domain" description="C2H2-type" evidence="9">
    <location>
        <begin position="437"/>
        <end position="465"/>
    </location>
</feature>
<dbReference type="OrthoDB" id="6414306at2759"/>
<feature type="domain" description="C2H2-type" evidence="9">
    <location>
        <begin position="367"/>
        <end position="395"/>
    </location>
</feature>
<dbReference type="PROSITE" id="PS50157">
    <property type="entry name" value="ZINC_FINGER_C2H2_2"/>
    <property type="match status" value="11"/>
</dbReference>
<dbReference type="InterPro" id="IPR036236">
    <property type="entry name" value="Znf_C2H2_sf"/>
</dbReference>
<evidence type="ECO:0000256" key="7">
    <source>
        <dbReference type="ARBA" id="ARBA00023242"/>
    </source>
</evidence>
<dbReference type="InterPro" id="IPR013087">
    <property type="entry name" value="Znf_C2H2_type"/>
</dbReference>
<evidence type="ECO:0000256" key="2">
    <source>
        <dbReference type="ARBA" id="ARBA00022723"/>
    </source>
</evidence>
<evidence type="ECO:0000256" key="4">
    <source>
        <dbReference type="ARBA" id="ARBA00022771"/>
    </source>
</evidence>
<feature type="domain" description="C2H2-type" evidence="9">
    <location>
        <begin position="195"/>
        <end position="223"/>
    </location>
</feature>
<dbReference type="SUPFAM" id="SSF57667">
    <property type="entry name" value="beta-beta-alpha zinc fingers"/>
    <property type="match status" value="6"/>
</dbReference>
<keyword evidence="7" id="KW-0539">Nucleus</keyword>
<accession>A0A6J2XN06</accession>
<dbReference type="Proteomes" id="UP000504635">
    <property type="component" value="Unplaced"/>
</dbReference>
<feature type="domain" description="C2H2-type" evidence="9">
    <location>
        <begin position="406"/>
        <end position="433"/>
    </location>
</feature>
<evidence type="ECO:0000256" key="6">
    <source>
        <dbReference type="ARBA" id="ARBA00023125"/>
    </source>
</evidence>
<dbReference type="GO" id="GO:0000978">
    <property type="term" value="F:RNA polymerase II cis-regulatory region sequence-specific DNA binding"/>
    <property type="evidence" value="ECO:0007669"/>
    <property type="project" value="TreeGrafter"/>
</dbReference>
<organism evidence="10 11">
    <name type="scientific">Sitophilus oryzae</name>
    <name type="common">Rice weevil</name>
    <name type="synonym">Curculio oryzae</name>
    <dbReference type="NCBI Taxonomy" id="7048"/>
    <lineage>
        <taxon>Eukaryota</taxon>
        <taxon>Metazoa</taxon>
        <taxon>Ecdysozoa</taxon>
        <taxon>Arthropoda</taxon>
        <taxon>Hexapoda</taxon>
        <taxon>Insecta</taxon>
        <taxon>Pterygota</taxon>
        <taxon>Neoptera</taxon>
        <taxon>Endopterygota</taxon>
        <taxon>Coleoptera</taxon>
        <taxon>Polyphaga</taxon>
        <taxon>Cucujiformia</taxon>
        <taxon>Curculionidae</taxon>
        <taxon>Dryophthorinae</taxon>
        <taxon>Sitophilus</taxon>
    </lineage>
</organism>
<evidence type="ECO:0000256" key="3">
    <source>
        <dbReference type="ARBA" id="ARBA00022737"/>
    </source>
</evidence>
<dbReference type="RefSeq" id="XP_030752913.1">
    <property type="nucleotide sequence ID" value="XM_030897053.1"/>
</dbReference>
<dbReference type="PROSITE" id="PS00028">
    <property type="entry name" value="ZINC_FINGER_C2H2_1"/>
    <property type="match status" value="6"/>
</dbReference>
<dbReference type="GO" id="GO:0001228">
    <property type="term" value="F:DNA-binding transcription activator activity, RNA polymerase II-specific"/>
    <property type="evidence" value="ECO:0007669"/>
    <property type="project" value="TreeGrafter"/>
</dbReference>
<feature type="domain" description="C2H2-type" evidence="9">
    <location>
        <begin position="231"/>
        <end position="258"/>
    </location>
</feature>
<keyword evidence="2" id="KW-0479">Metal-binding</keyword>
<dbReference type="PANTHER" id="PTHR24376">
    <property type="entry name" value="ZINC FINGER PROTEIN"/>
    <property type="match status" value="1"/>
</dbReference>
<feature type="domain" description="C2H2-type" evidence="9">
    <location>
        <begin position="98"/>
        <end position="125"/>
    </location>
</feature>
<sequence>MDKIDEVLDLKPPTDSASNNKLVSVGDVKQENIVSEENINGVSSDNKLELTKKSRKKVHICSMCNYQTICKSNLHRHKALHLPQEERQAANESQKNVYRCALCDYQTQYKSSLRRHEKVHLTPEERQIFACAQCDKKYMCNQRLQDHIKFNHIDSRMKESQRKVRCSICHYRARDMSNLRQHEAVHLAPEERELFGCAHCEKQYMTKRRLKVHLKTKHSGSRKKKSQKKVHICSRCNYQTIHKSNLDRHKAVHLSQEERQAANESQKNVYRCALCDYKTQYKSSIRRHEKVHLAPEERQIFACAQCDKKYMSNRRLQDHIKLNHIDSRMKESQKKVRCSICDYRARDMSNLKQHEAVHLAPEERELFGCAHCEKQYMTKRHLRDHLKTNHSDSRAKEFTKFQKKVYRCVTCGYQTPRRSNLHKHQQIHLAPDLRRMFACVWCDNKYASNHTLQNHIERNHIDSRAKELKKSLKKVHRCVTCGYQTPRRSNLHKHQQIHLAPDLRRRFACVWCDNKYTSNQTLQIHIKRYHIDSRNADCTSPTDEVILDSLKIEMDELTILNDTKSSECISATNEIKSGDFIKTEFDDVTPIVNRDMHNDFKNTEDLSVNKEVKLEDFIKMEPDDGT</sequence>
<dbReference type="SMART" id="SM00355">
    <property type="entry name" value="ZnF_C2H2"/>
    <property type="match status" value="14"/>
</dbReference>
<evidence type="ECO:0000259" key="9">
    <source>
        <dbReference type="PROSITE" id="PS50157"/>
    </source>
</evidence>
<evidence type="ECO:0000313" key="11">
    <source>
        <dbReference type="RefSeq" id="XP_030752913.1"/>
    </source>
</evidence>
<feature type="domain" description="C2H2-type" evidence="9">
    <location>
        <begin position="301"/>
        <end position="329"/>
    </location>
</feature>
<keyword evidence="5" id="KW-0862">Zinc</keyword>
<protein>
    <submittedName>
        <fullName evidence="11">Zinc finger protein 840</fullName>
    </submittedName>
</protein>
<feature type="domain" description="C2H2-type" evidence="9">
    <location>
        <begin position="270"/>
        <end position="297"/>
    </location>
</feature>
<feature type="domain" description="C2H2-type" evidence="9">
    <location>
        <begin position="507"/>
        <end position="535"/>
    </location>
</feature>
<feature type="domain" description="C2H2-type" evidence="9">
    <location>
        <begin position="476"/>
        <end position="503"/>
    </location>
</feature>
<keyword evidence="10" id="KW-1185">Reference proteome</keyword>
<dbReference type="GeneID" id="115879980"/>
<gene>
    <name evidence="11" type="primary">LOC115879980</name>
</gene>
<evidence type="ECO:0000313" key="10">
    <source>
        <dbReference type="Proteomes" id="UP000504635"/>
    </source>
</evidence>
<name>A0A6J2XN06_SITOR</name>
<keyword evidence="3" id="KW-0677">Repeat</keyword>
<dbReference type="PANTHER" id="PTHR24376:SF243">
    <property type="entry name" value="C2H2-TYPE DOMAIN-CONTAINING PROTEIN"/>
    <property type="match status" value="1"/>
</dbReference>
<dbReference type="FunCoup" id="A0A6J2XN06">
    <property type="interactions" value="374"/>
</dbReference>
<reference evidence="11" key="1">
    <citation type="submission" date="2025-08" db="UniProtKB">
        <authorList>
            <consortium name="RefSeq"/>
        </authorList>
    </citation>
    <scope>IDENTIFICATION</scope>
    <source>
        <tissue evidence="11">Gonads</tissue>
    </source>
</reference>
<dbReference type="Gene3D" id="3.30.160.60">
    <property type="entry name" value="Classic Zinc Finger"/>
    <property type="match status" value="7"/>
</dbReference>
<dbReference type="Pfam" id="PF00096">
    <property type="entry name" value="zf-C2H2"/>
    <property type="match status" value="1"/>
</dbReference>
<feature type="domain" description="C2H2-type" evidence="9">
    <location>
        <begin position="129"/>
        <end position="157"/>
    </location>
</feature>
<evidence type="ECO:0000256" key="1">
    <source>
        <dbReference type="ARBA" id="ARBA00004123"/>
    </source>
</evidence>
<evidence type="ECO:0000256" key="8">
    <source>
        <dbReference type="PROSITE-ProRule" id="PRU00042"/>
    </source>
</evidence>
<proteinExistence type="predicted"/>
<dbReference type="KEGG" id="soy:115879980"/>
<keyword evidence="6" id="KW-0238">DNA-binding</keyword>
<dbReference type="GO" id="GO:0008270">
    <property type="term" value="F:zinc ion binding"/>
    <property type="evidence" value="ECO:0007669"/>
    <property type="project" value="UniProtKB-KW"/>
</dbReference>
<dbReference type="AlphaFoldDB" id="A0A6J2XN06"/>
<evidence type="ECO:0000256" key="5">
    <source>
        <dbReference type="ARBA" id="ARBA00022833"/>
    </source>
</evidence>